<organism evidence="4">
    <name type="scientific">Rodentolepis nana</name>
    <name type="common">Dwarf tapeworm</name>
    <name type="synonym">Hymenolepis nana</name>
    <dbReference type="NCBI Taxonomy" id="102285"/>
    <lineage>
        <taxon>Eukaryota</taxon>
        <taxon>Metazoa</taxon>
        <taxon>Spiralia</taxon>
        <taxon>Lophotrochozoa</taxon>
        <taxon>Platyhelminthes</taxon>
        <taxon>Cestoda</taxon>
        <taxon>Eucestoda</taxon>
        <taxon>Cyclophyllidea</taxon>
        <taxon>Hymenolepididae</taxon>
        <taxon>Rodentolepis</taxon>
    </lineage>
</organism>
<dbReference type="WBParaSite" id="HNAJ_0000360301-mRNA-1">
    <property type="protein sequence ID" value="HNAJ_0000360301-mRNA-1"/>
    <property type="gene ID" value="HNAJ_0000360301"/>
</dbReference>
<accession>A0A0R3T964</accession>
<proteinExistence type="predicted"/>
<feature type="compositionally biased region" description="Polar residues" evidence="1">
    <location>
        <begin position="80"/>
        <end position="89"/>
    </location>
</feature>
<dbReference type="AlphaFoldDB" id="A0A0R3T964"/>
<evidence type="ECO:0000313" key="4">
    <source>
        <dbReference type="WBParaSite" id="HNAJ_0000360301-mRNA-1"/>
    </source>
</evidence>
<reference evidence="2 3" key="2">
    <citation type="submission" date="2018-11" db="EMBL/GenBank/DDBJ databases">
        <authorList>
            <consortium name="Pathogen Informatics"/>
        </authorList>
    </citation>
    <scope>NUCLEOTIDE SEQUENCE [LARGE SCALE GENOMIC DNA]</scope>
</reference>
<protein>
    <submittedName>
        <fullName evidence="4">Secreted protein</fullName>
    </submittedName>
</protein>
<dbReference type="EMBL" id="UZAE01002157">
    <property type="protein sequence ID" value="VDN99460.1"/>
    <property type="molecule type" value="Genomic_DNA"/>
</dbReference>
<evidence type="ECO:0000313" key="3">
    <source>
        <dbReference type="Proteomes" id="UP000278807"/>
    </source>
</evidence>
<sequence length="126" mass="14232">MFLLLTIAYSSFATTSNDEGHEYVDYGRLQLGENGQGNVKYTLKPASSSSTGQRHKVIWRGGASYPGYKRYDQKDWAKKVTSSPRTYATPSPARRGRTRITVPLRNKQRANDKKYREGLLELADLA</sequence>
<reference evidence="4" key="1">
    <citation type="submission" date="2017-02" db="UniProtKB">
        <authorList>
            <consortium name="WormBaseParasite"/>
        </authorList>
    </citation>
    <scope>IDENTIFICATION</scope>
</reference>
<dbReference type="OrthoDB" id="6253943at2759"/>
<dbReference type="Proteomes" id="UP000278807">
    <property type="component" value="Unassembled WGS sequence"/>
</dbReference>
<feature type="region of interest" description="Disordered" evidence="1">
    <location>
        <begin position="79"/>
        <end position="111"/>
    </location>
</feature>
<keyword evidence="3" id="KW-1185">Reference proteome</keyword>
<evidence type="ECO:0000256" key="1">
    <source>
        <dbReference type="SAM" id="MobiDB-lite"/>
    </source>
</evidence>
<evidence type="ECO:0000313" key="2">
    <source>
        <dbReference type="EMBL" id="VDN99460.1"/>
    </source>
</evidence>
<gene>
    <name evidence="2" type="ORF">HNAJ_LOCUS3601</name>
</gene>
<name>A0A0R3T964_RODNA</name>